<evidence type="ECO:0000259" key="1">
    <source>
        <dbReference type="Pfam" id="PF24749"/>
    </source>
</evidence>
<evidence type="ECO:0000313" key="2">
    <source>
        <dbReference type="EMBL" id="SJN21277.1"/>
    </source>
</evidence>
<dbReference type="AlphaFoldDB" id="A0A1R4IN36"/>
<sequence>MKEKKIIKILKNKARCKRCDDVIESKHSHDFVTCKCGAISLDGGLEYQRLSFKNSIDDYDFSLSEYEEIEPEPKKEK</sequence>
<accession>A0A1R4IN36</accession>
<proteinExistence type="predicted"/>
<dbReference type="EMBL" id="FUKW01000033">
    <property type="protein sequence ID" value="SJN21277.1"/>
    <property type="molecule type" value="Genomic_DNA"/>
</dbReference>
<name>A0A1R4IN36_9LACT</name>
<reference evidence="2 3" key="1">
    <citation type="submission" date="2017-02" db="EMBL/GenBank/DDBJ databases">
        <authorList>
            <person name="Peterson S.W."/>
        </authorList>
    </citation>
    <scope>NUCLEOTIDE SEQUENCE [LARGE SCALE GENOMIC DNA]</scope>
    <source>
        <strain evidence="2 3">42ea</strain>
    </source>
</reference>
<feature type="domain" description="DUF7695" evidence="1">
    <location>
        <begin position="8"/>
        <end position="67"/>
    </location>
</feature>
<dbReference type="Proteomes" id="UP000195611">
    <property type="component" value="Unassembled WGS sequence"/>
</dbReference>
<protein>
    <recommendedName>
        <fullName evidence="1">DUF7695 domain-containing protein</fullName>
    </recommendedName>
</protein>
<dbReference type="Pfam" id="PF24749">
    <property type="entry name" value="DUF7695"/>
    <property type="match status" value="1"/>
</dbReference>
<evidence type="ECO:0000313" key="3">
    <source>
        <dbReference type="Proteomes" id="UP000195611"/>
    </source>
</evidence>
<dbReference type="InterPro" id="IPR056112">
    <property type="entry name" value="DUF7695"/>
</dbReference>
<gene>
    <name evidence="2" type="ORF">FM115_01835</name>
</gene>
<organism evidence="2 3">
    <name type="scientific">Marinilactibacillus psychrotolerans 42ea</name>
    <dbReference type="NCBI Taxonomy" id="1255609"/>
    <lineage>
        <taxon>Bacteria</taxon>
        <taxon>Bacillati</taxon>
        <taxon>Bacillota</taxon>
        <taxon>Bacilli</taxon>
        <taxon>Lactobacillales</taxon>
        <taxon>Carnobacteriaceae</taxon>
        <taxon>Marinilactibacillus</taxon>
    </lineage>
</organism>